<comment type="subcellular location">
    <subcellularLocation>
        <location evidence="1">Membrane</location>
        <topology evidence="1">Multi-pass membrane protein</topology>
    </subcellularLocation>
</comment>
<comment type="pathway">
    <text evidence="2">Glycan metabolism.</text>
</comment>
<keyword evidence="4" id="KW-0808">Transferase</keyword>
<dbReference type="PANTHER" id="PTHR43867:SF4">
    <property type="entry name" value="BETA-(1-3)-GLUCOSYL TRANSFERASE"/>
    <property type="match status" value="1"/>
</dbReference>
<proteinExistence type="predicted"/>
<evidence type="ECO:0000256" key="3">
    <source>
        <dbReference type="ARBA" id="ARBA00022676"/>
    </source>
</evidence>
<dbReference type="InterPro" id="IPR029044">
    <property type="entry name" value="Nucleotide-diphossugar_trans"/>
</dbReference>
<keyword evidence="3" id="KW-0328">Glycosyltransferase</keyword>
<evidence type="ECO:0000256" key="5">
    <source>
        <dbReference type="ARBA" id="ARBA00022692"/>
    </source>
</evidence>
<dbReference type="PANTHER" id="PTHR43867">
    <property type="entry name" value="CELLULOSE SYNTHASE CATALYTIC SUBUNIT A [UDP-FORMING]"/>
    <property type="match status" value="1"/>
</dbReference>
<dbReference type="Gene3D" id="3.90.550.10">
    <property type="entry name" value="Spore Coat Polysaccharide Biosynthesis Protein SpsA, Chain A"/>
    <property type="match status" value="1"/>
</dbReference>
<evidence type="ECO:0000256" key="2">
    <source>
        <dbReference type="ARBA" id="ARBA00004881"/>
    </source>
</evidence>
<dbReference type="InterPro" id="IPR050321">
    <property type="entry name" value="Glycosyltr_2/OpgH_subfam"/>
</dbReference>
<keyword evidence="6 8" id="KW-1133">Transmembrane helix</keyword>
<comment type="caution">
    <text evidence="10">The sequence shown here is derived from an EMBL/GenBank/DDBJ whole genome shotgun (WGS) entry which is preliminary data.</text>
</comment>
<evidence type="ECO:0000256" key="8">
    <source>
        <dbReference type="SAM" id="Phobius"/>
    </source>
</evidence>
<keyword evidence="7 8" id="KW-0472">Membrane</keyword>
<dbReference type="Pfam" id="PF13632">
    <property type="entry name" value="Glyco_trans_2_3"/>
    <property type="match status" value="1"/>
</dbReference>
<evidence type="ECO:0000256" key="6">
    <source>
        <dbReference type="ARBA" id="ARBA00022989"/>
    </source>
</evidence>
<name>A0ABU9X4K6_9GAMM</name>
<keyword evidence="11" id="KW-1185">Reference proteome</keyword>
<organism evidence="10 11">
    <name type="scientific">Psychrobacter saeujeotis</name>
    <dbReference type="NCBI Taxonomy" id="3143436"/>
    <lineage>
        <taxon>Bacteria</taxon>
        <taxon>Pseudomonadati</taxon>
        <taxon>Pseudomonadota</taxon>
        <taxon>Gammaproteobacteria</taxon>
        <taxon>Moraxellales</taxon>
        <taxon>Moraxellaceae</taxon>
        <taxon>Psychrobacter</taxon>
    </lineage>
</organism>
<evidence type="ECO:0000256" key="1">
    <source>
        <dbReference type="ARBA" id="ARBA00004141"/>
    </source>
</evidence>
<dbReference type="EMBL" id="JBDGHN010000002">
    <property type="protein sequence ID" value="MEN2750333.1"/>
    <property type="molecule type" value="Genomic_DNA"/>
</dbReference>
<feature type="transmembrane region" description="Helical" evidence="8">
    <location>
        <begin position="409"/>
        <end position="428"/>
    </location>
</feature>
<dbReference type="InterPro" id="IPR001173">
    <property type="entry name" value="Glyco_trans_2-like"/>
</dbReference>
<evidence type="ECO:0000313" key="11">
    <source>
        <dbReference type="Proteomes" id="UP001461960"/>
    </source>
</evidence>
<feature type="domain" description="Glycosyltransferase 2-like" evidence="9">
    <location>
        <begin position="199"/>
        <end position="418"/>
    </location>
</feature>
<feature type="transmembrane region" description="Helical" evidence="8">
    <location>
        <begin position="529"/>
        <end position="548"/>
    </location>
</feature>
<sequence length="600" mass="67592">MKKIAANRHTGIRDVEENATGLNLTKNDISKIDRPTGYNLDSFETDSFETDSFETDSFETPINKQEREEHSNVFRDNNYKETVLNKKNNRIYKGALNNNKQGSTDALVRLSFQLMTRAEPANMVIDTIKSLLAIKADDDEILIVDNNNTQTSLYEPLAQFCASLDASCNVHFYHIDAVAGFKAGALNLALGLMDPECSHVVVVDSDYQALPQARMSIAKAIERYPDHALLQFPQFYRDAGKADVHSELNHYFNHHLYRSFNRQRALSTGTYAVIRRRALLAMGGWSGASITEDAQMGVLMHGRGLRTRFIPEVIATGLLPTTLHDLMSQRRRWIYGNMQVLNTYFSTVSNSSAPSSSRSKRLNERLAYMGAHVSQLSAWVNFTGIFIVLQLLTLLIITGALLFSTSLNIHALLAPLYAVYASYAIFLGRRLWAYMQDKAPLNQQTDHGVAPSLGSRLRAWALHLNFWELGALSWWPVLWGQKKPFICTPKQALVRTRKSVYVANLMAMPKVLLMLNITTAIIVSPFSLLYSPLLFGCAIVVCILKIWAAKVMLVNYGYEKRSVTNKAVTVKNTFAKNLSHSRIVRLNEKKSFEDDNTVNF</sequence>
<feature type="transmembrane region" description="Helical" evidence="8">
    <location>
        <begin position="378"/>
        <end position="403"/>
    </location>
</feature>
<evidence type="ECO:0000256" key="7">
    <source>
        <dbReference type="ARBA" id="ARBA00023136"/>
    </source>
</evidence>
<evidence type="ECO:0000256" key="4">
    <source>
        <dbReference type="ARBA" id="ARBA00022679"/>
    </source>
</evidence>
<keyword evidence="5 8" id="KW-0812">Transmembrane</keyword>
<dbReference type="SUPFAM" id="SSF53448">
    <property type="entry name" value="Nucleotide-diphospho-sugar transferases"/>
    <property type="match status" value="1"/>
</dbReference>
<reference evidence="10 11" key="1">
    <citation type="submission" date="2024-05" db="EMBL/GenBank/DDBJ databases">
        <authorList>
            <person name="Kim H.-Y."/>
            <person name="Kim E."/>
            <person name="Cai Y."/>
            <person name="Yang S.-M."/>
            <person name="Lee W."/>
        </authorList>
    </citation>
    <scope>NUCLEOTIDE SEQUENCE [LARGE SCALE GENOMIC DNA]</scope>
    <source>
        <strain evidence="10 11">FBL11</strain>
    </source>
</reference>
<protein>
    <submittedName>
        <fullName evidence="10">Glycosyltransferase family 2 protein</fullName>
    </submittedName>
</protein>
<dbReference type="Proteomes" id="UP001461960">
    <property type="component" value="Unassembled WGS sequence"/>
</dbReference>
<evidence type="ECO:0000259" key="9">
    <source>
        <dbReference type="Pfam" id="PF13632"/>
    </source>
</evidence>
<feature type="transmembrane region" description="Helical" evidence="8">
    <location>
        <begin position="500"/>
        <end position="523"/>
    </location>
</feature>
<accession>A0ABU9X4K6</accession>
<evidence type="ECO:0000313" key="10">
    <source>
        <dbReference type="EMBL" id="MEN2750333.1"/>
    </source>
</evidence>
<gene>
    <name evidence="10" type="ORF">AAIR29_01670</name>
</gene>
<dbReference type="RefSeq" id="WP_299217247.1">
    <property type="nucleotide sequence ID" value="NZ_JBDGHN010000002.1"/>
</dbReference>